<proteinExistence type="predicted"/>
<dbReference type="Pfam" id="PF10531">
    <property type="entry name" value="SLBB"/>
    <property type="match status" value="1"/>
</dbReference>
<evidence type="ECO:0000313" key="5">
    <source>
        <dbReference type="EMBL" id="GAI00550.1"/>
    </source>
</evidence>
<evidence type="ECO:0000256" key="3">
    <source>
        <dbReference type="ARBA" id="ARBA00023014"/>
    </source>
</evidence>
<dbReference type="GO" id="GO:0046872">
    <property type="term" value="F:metal ion binding"/>
    <property type="evidence" value="ECO:0007669"/>
    <property type="project" value="UniProtKB-KW"/>
</dbReference>
<evidence type="ECO:0000256" key="2">
    <source>
        <dbReference type="ARBA" id="ARBA00023004"/>
    </source>
</evidence>
<comment type="caution">
    <text evidence="5">The sequence shown here is derived from an EMBL/GenBank/DDBJ whole genome shotgun (WGS) entry which is preliminary data.</text>
</comment>
<dbReference type="PANTHER" id="PTHR43578:SF3">
    <property type="entry name" value="NADH-QUINONE OXIDOREDUCTASE SUBUNIT F"/>
    <property type="match status" value="1"/>
</dbReference>
<keyword evidence="2" id="KW-0408">Iron</keyword>
<keyword evidence="3" id="KW-0411">Iron-sulfur</keyword>
<keyword evidence="1" id="KW-0479">Metal-binding</keyword>
<dbReference type="PANTHER" id="PTHR43578">
    <property type="entry name" value="NADH-QUINONE OXIDOREDUCTASE SUBUNIT F"/>
    <property type="match status" value="1"/>
</dbReference>
<gene>
    <name evidence="5" type="ORF">S06H3_07802</name>
</gene>
<accession>X1LDQ8</accession>
<evidence type="ECO:0000259" key="4">
    <source>
        <dbReference type="Pfam" id="PF10531"/>
    </source>
</evidence>
<dbReference type="EMBL" id="BARV01003210">
    <property type="protein sequence ID" value="GAI00550.1"/>
    <property type="molecule type" value="Genomic_DNA"/>
</dbReference>
<feature type="domain" description="Soluble ligand binding" evidence="4">
    <location>
        <begin position="27"/>
        <end position="74"/>
    </location>
</feature>
<sequence>MAAILQKSADWYAQYGTEGSKGTKTFALAGKIKRTGLIEVPLGITLREIVYDIGGGIADDKQFRAVQTGGPSGGCLPAELLDLPVDYEALTQAGSIMGSGGMIVADEDTCIVDFAKFFLTFVQA</sequence>
<protein>
    <recommendedName>
        <fullName evidence="4">Soluble ligand binding domain-containing protein</fullName>
    </recommendedName>
</protein>
<dbReference type="GO" id="GO:0051536">
    <property type="term" value="F:iron-sulfur cluster binding"/>
    <property type="evidence" value="ECO:0007669"/>
    <property type="project" value="UniProtKB-KW"/>
</dbReference>
<dbReference type="InterPro" id="IPR019554">
    <property type="entry name" value="Soluble_ligand-bd"/>
</dbReference>
<reference evidence="5" key="1">
    <citation type="journal article" date="2014" name="Front. Microbiol.">
        <title>High frequency of phylogenetically diverse reductive dehalogenase-homologous genes in deep subseafloor sedimentary metagenomes.</title>
        <authorList>
            <person name="Kawai M."/>
            <person name="Futagami T."/>
            <person name="Toyoda A."/>
            <person name="Takaki Y."/>
            <person name="Nishi S."/>
            <person name="Hori S."/>
            <person name="Arai W."/>
            <person name="Tsubouchi T."/>
            <person name="Morono Y."/>
            <person name="Uchiyama I."/>
            <person name="Ito T."/>
            <person name="Fujiyama A."/>
            <person name="Inagaki F."/>
            <person name="Takami H."/>
        </authorList>
    </citation>
    <scope>NUCLEOTIDE SEQUENCE</scope>
    <source>
        <strain evidence="5">Expedition CK06-06</strain>
    </source>
</reference>
<evidence type="ECO:0000256" key="1">
    <source>
        <dbReference type="ARBA" id="ARBA00022723"/>
    </source>
</evidence>
<organism evidence="5">
    <name type="scientific">marine sediment metagenome</name>
    <dbReference type="NCBI Taxonomy" id="412755"/>
    <lineage>
        <taxon>unclassified sequences</taxon>
        <taxon>metagenomes</taxon>
        <taxon>ecological metagenomes</taxon>
    </lineage>
</organism>
<dbReference type="SUPFAM" id="SSF142984">
    <property type="entry name" value="Nqo1 middle domain-like"/>
    <property type="match status" value="1"/>
</dbReference>
<dbReference type="Gene3D" id="3.10.20.600">
    <property type="match status" value="1"/>
</dbReference>
<dbReference type="AlphaFoldDB" id="X1LDQ8"/>
<name>X1LDQ8_9ZZZZ</name>
<feature type="non-terminal residue" evidence="5">
    <location>
        <position position="124"/>
    </location>
</feature>